<dbReference type="GO" id="GO:0005829">
    <property type="term" value="C:cytosol"/>
    <property type="evidence" value="ECO:0007669"/>
    <property type="project" value="TreeGrafter"/>
</dbReference>
<dbReference type="OrthoDB" id="9788552at2"/>
<dbReference type="EMBL" id="MSCM01000002">
    <property type="protein sequence ID" value="PQJ77244.1"/>
    <property type="molecule type" value="Genomic_DNA"/>
</dbReference>
<evidence type="ECO:0000313" key="5">
    <source>
        <dbReference type="EMBL" id="PQJ77244.1"/>
    </source>
</evidence>
<comment type="similarity">
    <text evidence="1">Belongs to the Skp family.</text>
</comment>
<dbReference type="PANTHER" id="PTHR35089">
    <property type="entry name" value="CHAPERONE PROTEIN SKP"/>
    <property type="match status" value="1"/>
</dbReference>
<evidence type="ECO:0000256" key="3">
    <source>
        <dbReference type="SAM" id="Coils"/>
    </source>
</evidence>
<evidence type="ECO:0000256" key="2">
    <source>
        <dbReference type="ARBA" id="ARBA00022729"/>
    </source>
</evidence>
<accession>A0A2S7WI21</accession>
<comment type="caution">
    <text evidence="5">The sequence shown here is derived from an EMBL/GenBank/DDBJ whole genome shotgun (WGS) entry which is preliminary data.</text>
</comment>
<feature type="chain" id="PRO_5015486567" description="Outer membrane chaperone Skp" evidence="4">
    <location>
        <begin position="22"/>
        <end position="266"/>
    </location>
</feature>
<dbReference type="Proteomes" id="UP000239068">
    <property type="component" value="Unassembled WGS sequence"/>
</dbReference>
<dbReference type="Gene3D" id="3.30.910.20">
    <property type="entry name" value="Skp domain"/>
    <property type="match status" value="1"/>
</dbReference>
<dbReference type="InterPro" id="IPR024930">
    <property type="entry name" value="Skp_dom_sf"/>
</dbReference>
<proteinExistence type="inferred from homology"/>
<evidence type="ECO:0000256" key="1">
    <source>
        <dbReference type="ARBA" id="ARBA00009091"/>
    </source>
</evidence>
<dbReference type="RefSeq" id="WP_105022564.1">
    <property type="nucleotide sequence ID" value="NZ_MSCM01000002.1"/>
</dbReference>
<name>A0A2S7WI21_9FLAO</name>
<feature type="coiled-coil region" evidence="3">
    <location>
        <begin position="69"/>
        <end position="104"/>
    </location>
</feature>
<gene>
    <name evidence="5" type="ORF">BTO16_15515</name>
</gene>
<keyword evidence="3" id="KW-0175">Coiled coil</keyword>
<dbReference type="GO" id="GO:0050821">
    <property type="term" value="P:protein stabilization"/>
    <property type="evidence" value="ECO:0007669"/>
    <property type="project" value="TreeGrafter"/>
</dbReference>
<feature type="coiled-coil region" evidence="3">
    <location>
        <begin position="190"/>
        <end position="264"/>
    </location>
</feature>
<protein>
    <recommendedName>
        <fullName evidence="7">Outer membrane chaperone Skp</fullName>
    </recommendedName>
</protein>
<dbReference type="PANTHER" id="PTHR35089:SF1">
    <property type="entry name" value="CHAPERONE PROTEIN SKP"/>
    <property type="match status" value="1"/>
</dbReference>
<organism evidence="5 6">
    <name type="scientific">Polaribacter glomeratus</name>
    <dbReference type="NCBI Taxonomy" id="102"/>
    <lineage>
        <taxon>Bacteria</taxon>
        <taxon>Pseudomonadati</taxon>
        <taxon>Bacteroidota</taxon>
        <taxon>Flavobacteriia</taxon>
        <taxon>Flavobacteriales</taxon>
        <taxon>Flavobacteriaceae</taxon>
    </lineage>
</organism>
<dbReference type="SUPFAM" id="SSF111384">
    <property type="entry name" value="OmpH-like"/>
    <property type="match status" value="1"/>
</dbReference>
<evidence type="ECO:0000256" key="4">
    <source>
        <dbReference type="SAM" id="SignalP"/>
    </source>
</evidence>
<dbReference type="SMART" id="SM00935">
    <property type="entry name" value="OmpH"/>
    <property type="match status" value="1"/>
</dbReference>
<dbReference type="InterPro" id="IPR005632">
    <property type="entry name" value="Chaperone_Skp"/>
</dbReference>
<reference evidence="5 6" key="1">
    <citation type="submission" date="2016-12" db="EMBL/GenBank/DDBJ databases">
        <title>Trade-off between light-utilization and light-protection in marine flavobacteria.</title>
        <authorList>
            <person name="Kumagai Y."/>
            <person name="Yoshizawa S."/>
            <person name="Kogure K."/>
            <person name="Iwasaki W."/>
        </authorList>
    </citation>
    <scope>NUCLEOTIDE SEQUENCE [LARGE SCALE GENOMIC DNA]</scope>
    <source>
        <strain evidence="5 6">ATCC 43844</strain>
    </source>
</reference>
<evidence type="ECO:0000313" key="6">
    <source>
        <dbReference type="Proteomes" id="UP000239068"/>
    </source>
</evidence>
<dbReference type="GO" id="GO:0051082">
    <property type="term" value="F:unfolded protein binding"/>
    <property type="evidence" value="ECO:0007669"/>
    <property type="project" value="InterPro"/>
</dbReference>
<feature type="signal peptide" evidence="4">
    <location>
        <begin position="1"/>
        <end position="21"/>
    </location>
</feature>
<dbReference type="Pfam" id="PF03938">
    <property type="entry name" value="OmpH"/>
    <property type="match status" value="1"/>
</dbReference>
<keyword evidence="2 4" id="KW-0732">Signal</keyword>
<sequence>MKKIFLLVVLLFTATTFWSQRSQIIAYIDMEYILENVPEYMQAQNTLDAKVAKWKNNLDKQARHIEVLKSDLANEKAILTKDLIEEKEEEIEIKQVELRRLESLYFGPNGDMFLVRKQLVKPIQDQVYNAIQSIAARKKYDFVFDKSSELVMLYSNKKYDISELVLSTIDRTRLSEEKKEMMNKKTEVPNKDLTEKQKELIELKEEAKDKKVEAIEKRVADNIAKKEAIAEKRAALIKKREEQRKILREKKEALRKQREEDKKENN</sequence>
<keyword evidence="6" id="KW-1185">Reference proteome</keyword>
<dbReference type="AlphaFoldDB" id="A0A2S7WI21"/>
<evidence type="ECO:0008006" key="7">
    <source>
        <dbReference type="Google" id="ProtNLM"/>
    </source>
</evidence>